<keyword evidence="2" id="KW-1185">Reference proteome</keyword>
<comment type="caution">
    <text evidence="1">The sequence shown here is derived from an EMBL/GenBank/DDBJ whole genome shotgun (WGS) entry which is preliminary data.</text>
</comment>
<organism evidence="1 2">
    <name type="scientific">Agrobacterium salinitolerans</name>
    <dbReference type="NCBI Taxonomy" id="1183413"/>
    <lineage>
        <taxon>Bacteria</taxon>
        <taxon>Pseudomonadati</taxon>
        <taxon>Pseudomonadota</taxon>
        <taxon>Alphaproteobacteria</taxon>
        <taxon>Hyphomicrobiales</taxon>
        <taxon>Rhizobiaceae</taxon>
        <taxon>Rhizobium/Agrobacterium group</taxon>
        <taxon>Agrobacterium</taxon>
    </lineage>
</organism>
<dbReference type="Proteomes" id="UP000319481">
    <property type="component" value="Unassembled WGS sequence"/>
</dbReference>
<gene>
    <name evidence="1" type="ORF">EXN23_22140</name>
</gene>
<dbReference type="EMBL" id="SGNZ01000015">
    <property type="protein sequence ID" value="TRA84442.1"/>
    <property type="molecule type" value="Genomic_DNA"/>
</dbReference>
<reference evidence="1 2" key="1">
    <citation type="journal article" date="2019" name="Appl. Microbiol. Biotechnol.">
        <title>Differential efficiency of wild type rhizogenic strains for rol gene transformation of plants.</title>
        <authorList>
            <person name="Desmet S."/>
            <person name="De Keyser E."/>
            <person name="Van Vaerenbergh J."/>
            <person name="Baeyen S."/>
            <person name="Van Huylenbroeck J."/>
            <person name="Geelen D."/>
            <person name="Dhooghe E."/>
        </authorList>
    </citation>
    <scope>NUCLEOTIDE SEQUENCE [LARGE SCALE GENOMIC DNA]</scope>
    <source>
        <strain evidence="1 2">GBBC3283</strain>
    </source>
</reference>
<proteinExistence type="predicted"/>
<evidence type="ECO:0000313" key="1">
    <source>
        <dbReference type="EMBL" id="TRA84442.1"/>
    </source>
</evidence>
<name>A0ABY3BIU6_9HYPH</name>
<protein>
    <submittedName>
        <fullName evidence="1">Uncharacterized protein</fullName>
    </submittedName>
</protein>
<accession>A0ABY3BIU6</accession>
<evidence type="ECO:0000313" key="2">
    <source>
        <dbReference type="Proteomes" id="UP000319481"/>
    </source>
</evidence>
<sequence>MAHAVLLDFDVRPMHGNIARRWPEPLDYVAVDAENRMGVSAFEPPRWRIERRDGINEILQ</sequence>